<reference evidence="3 4" key="1">
    <citation type="submission" date="2007-07" db="EMBL/GenBank/DDBJ databases">
        <title>Complete sequence of chromosome of Xanthobacter autotrophicus Py2.</title>
        <authorList>
            <consortium name="US DOE Joint Genome Institute"/>
            <person name="Copeland A."/>
            <person name="Lucas S."/>
            <person name="Lapidus A."/>
            <person name="Barry K."/>
            <person name="Glavina del Rio T."/>
            <person name="Hammon N."/>
            <person name="Israni S."/>
            <person name="Dalin E."/>
            <person name="Tice H."/>
            <person name="Pitluck S."/>
            <person name="Sims D."/>
            <person name="Brettin T."/>
            <person name="Bruce D."/>
            <person name="Detter J.C."/>
            <person name="Han C."/>
            <person name="Tapia R."/>
            <person name="Brainard J."/>
            <person name="Schmutz J."/>
            <person name="Larimer F."/>
            <person name="Land M."/>
            <person name="Hauser L."/>
            <person name="Kyrpides N."/>
            <person name="Kim E."/>
            <person name="Ensigns S.A."/>
            <person name="Richardson P."/>
        </authorList>
    </citation>
    <scope>NUCLEOTIDE SEQUENCE [LARGE SCALE GENOMIC DNA]</scope>
    <source>
        <strain evidence="4">ATCC BAA-1158 / Py2</strain>
    </source>
</reference>
<evidence type="ECO:0000256" key="1">
    <source>
        <dbReference type="SAM" id="MobiDB-lite"/>
    </source>
</evidence>
<dbReference type="SUPFAM" id="SSF50475">
    <property type="entry name" value="FMN-binding split barrel"/>
    <property type="match status" value="1"/>
</dbReference>
<dbReference type="eggNOG" id="COG3576">
    <property type="taxonomic scope" value="Bacteria"/>
</dbReference>
<feature type="region of interest" description="Disordered" evidence="1">
    <location>
        <begin position="1"/>
        <end position="24"/>
    </location>
</feature>
<dbReference type="PANTHER" id="PTHR42815:SF2">
    <property type="entry name" value="FAD-BINDING, PUTATIVE (AFU_ORTHOLOGUE AFUA_6G07600)-RELATED"/>
    <property type="match status" value="1"/>
</dbReference>
<evidence type="ECO:0000259" key="2">
    <source>
        <dbReference type="Pfam" id="PF01243"/>
    </source>
</evidence>
<evidence type="ECO:0000313" key="4">
    <source>
        <dbReference type="Proteomes" id="UP000002417"/>
    </source>
</evidence>
<dbReference type="EMBL" id="CP000781">
    <property type="protein sequence ID" value="ABS66220.1"/>
    <property type="molecule type" value="Genomic_DNA"/>
</dbReference>
<protein>
    <submittedName>
        <fullName evidence="3">Pyridoxamine 5'-phosphate oxidase-related FMN-binding</fullName>
    </submittedName>
</protein>
<sequence length="225" mass="24759">MRSRPPSGGLAMSDPSDPLNSAPASDIAFTPAVKAAQAKRGSRAMYARVEARGGFRTRITPDLVAFLGELDTAYLATANASGQPYVQHRGGPKGFIRVVDEETLGFADYSGNRQYVTLGNVSENPKAFLFLMDYAHRRRIKIWGELRAVENDPDLVARLMPEDYGALPERALLFRVRAWDINCPQHIPQKIDAPLVVAALKERDDRIAALEAEVAELRAQLDARG</sequence>
<feature type="domain" description="Pyridoxamine 5'-phosphate oxidase N-terminal" evidence="2">
    <location>
        <begin position="60"/>
        <end position="166"/>
    </location>
</feature>
<dbReference type="PANTHER" id="PTHR42815">
    <property type="entry name" value="FAD-BINDING, PUTATIVE (AFU_ORTHOLOGUE AFUA_6G07600)-RELATED"/>
    <property type="match status" value="1"/>
</dbReference>
<evidence type="ECO:0000313" key="3">
    <source>
        <dbReference type="EMBL" id="ABS66220.1"/>
    </source>
</evidence>
<dbReference type="Proteomes" id="UP000002417">
    <property type="component" value="Chromosome"/>
</dbReference>
<keyword evidence="4" id="KW-1185">Reference proteome</keyword>
<organism evidence="3 4">
    <name type="scientific">Xanthobacter autotrophicus (strain ATCC BAA-1158 / Py2)</name>
    <dbReference type="NCBI Taxonomy" id="78245"/>
    <lineage>
        <taxon>Bacteria</taxon>
        <taxon>Pseudomonadati</taxon>
        <taxon>Pseudomonadota</taxon>
        <taxon>Alphaproteobacteria</taxon>
        <taxon>Hyphomicrobiales</taxon>
        <taxon>Xanthobacteraceae</taxon>
        <taxon>Xanthobacter</taxon>
    </lineage>
</organism>
<accession>A7IDX7</accession>
<dbReference type="Pfam" id="PF01243">
    <property type="entry name" value="PNPOx_N"/>
    <property type="match status" value="1"/>
</dbReference>
<dbReference type="KEGG" id="xau:Xaut_0969"/>
<dbReference type="AlphaFoldDB" id="A7IDX7"/>
<dbReference type="Gene3D" id="2.30.110.10">
    <property type="entry name" value="Electron Transport, Fmn-binding Protein, Chain A"/>
    <property type="match status" value="1"/>
</dbReference>
<dbReference type="HOGENOM" id="CLU_098597_0_0_5"/>
<proteinExistence type="predicted"/>
<dbReference type="PhylomeDB" id="A7IDX7"/>
<gene>
    <name evidence="3" type="ordered locus">Xaut_0969</name>
</gene>
<dbReference type="STRING" id="78245.Xaut_0969"/>
<dbReference type="InterPro" id="IPR011576">
    <property type="entry name" value="Pyridox_Oxase_N"/>
</dbReference>
<dbReference type="InterPro" id="IPR012349">
    <property type="entry name" value="Split_barrel_FMN-bd"/>
</dbReference>
<name>A7IDX7_XANP2</name>